<dbReference type="STRING" id="1319815.HMPREF0202_02520"/>
<dbReference type="Proteomes" id="UP000017081">
    <property type="component" value="Unassembled WGS sequence"/>
</dbReference>
<reference evidence="1 2" key="1">
    <citation type="submission" date="2013-08" db="EMBL/GenBank/DDBJ databases">
        <authorList>
            <person name="Weinstock G."/>
            <person name="Sodergren E."/>
            <person name="Wylie T."/>
            <person name="Fulton L."/>
            <person name="Fulton R."/>
            <person name="Fronick C."/>
            <person name="O'Laughlin M."/>
            <person name="Godfrey J."/>
            <person name="Miner T."/>
            <person name="Herter B."/>
            <person name="Appelbaum E."/>
            <person name="Cordes M."/>
            <person name="Lek S."/>
            <person name="Wollam A."/>
            <person name="Pepin K.H."/>
            <person name="Palsikar V.B."/>
            <person name="Mitreva M."/>
            <person name="Wilson R.K."/>
        </authorList>
    </citation>
    <scope>NUCLEOTIDE SEQUENCE [LARGE SCALE GENOMIC DNA]</scope>
    <source>
        <strain evidence="1 2">ATCC BAA-474</strain>
    </source>
</reference>
<dbReference type="eggNOG" id="COG3203">
    <property type="taxonomic scope" value="Bacteria"/>
</dbReference>
<name>U7V5M5_9FUSO</name>
<dbReference type="PANTHER" id="PTHR34819:SF3">
    <property type="entry name" value="CELL SURFACE PROTEIN"/>
    <property type="match status" value="1"/>
</dbReference>
<keyword evidence="2" id="KW-1185">Reference proteome</keyword>
<comment type="caution">
    <text evidence="1">The sequence shown here is derived from an EMBL/GenBank/DDBJ whole genome shotgun (WGS) entry which is preliminary data.</text>
</comment>
<gene>
    <name evidence="1" type="ORF">HMPREF0202_02520</name>
</gene>
<accession>U7V5M5</accession>
<evidence type="ECO:0000313" key="1">
    <source>
        <dbReference type="EMBL" id="ERT66821.1"/>
    </source>
</evidence>
<dbReference type="InterPro" id="IPR051172">
    <property type="entry name" value="Chlamydia_OmcB"/>
</dbReference>
<sequence length="1893" mass="213263">MKEERVKKLLFLLKILITLIVLLETLYGREINPLKAFTYDIVISNYENSPKRDIQIVNDLTKVKGQLANSGEGFLDVEGEAFTSWEIFKNGKKISTGDRDLLDDRIVELLPEESIKYEIVATPNPKLLSQEIKNIVTIYEDNQLLEKRTYKGEVLGSKAKIKREVDLKTYSPGDYINYKVVVEPDGPGYLNNFKLDESIDKVLVPTLNGKKELLLSNIEVKSNRENVQSEMDIPFGESLIYEIKGKINENILGDIEYKGLVTKSEPYSLDIKFLNTEKYSPGKEYTYELEIKNSGKGNGSNIPLEFLVNKSEVVNWKGEVVKAFPKNETSLKEVIALGKGKKIIKKYSVYVDDFSVSDIESKVLIDSHTVNNKISSHSSEPKVTSQLESYLDKSGNKKLKGYTSEGYVEYLFKVENKGLGILNNYRFNSNIDSLKTKSVNGREILAFSSSDKKISRDKGIIVDETSEGDDILNILPGGFVEYRVKGKVAKESVGDIVKDKVVAKMEKSDVTHSLKVSKDSYKAGEEINYTITLKNRGYGTAYEQKYRLSVDEALVSASGIENKKVTAFKNDSPIEKTPILYPGQEIKYNFKGVTKNSIFDSIHMKSIYGEDVKESEVKSLPGKLEFSSSLKSVNGKIVTSGVRYKPGDMVTYEATLKNIGEGFLDNLSVESNLDEIKALVAGSDVKEKVLEGINISVKSSDPRTVITSKMGDTGNYIKKSVDFAPKSSITFEISGIVSDKAIGTLSGMSFVVNGMGKTTDELGSVGSSISGEKTLLEPENGIYKPGDKLKYMLTIKNKGDGYGRSIPIEDILSEVTTEKEGKRYGRAFSNWKVTYLGAKDESSRFKKYTYLKNEVSGREDLNTKVDIGPGVTIEFLVEADIDSSAIGVIESKAKIAGGTNDDQTIYLKPLSEYSEEEKVEQGVRVRLSSTKSEIKLGEVVGFTVNVENLDKESYENLSLKNTTPKGFRYLDEEFQKFSLKPGEKYSKTFYMKATVGANMGKNIFQSYVANRNSKISNIGESSVDVKGDSLLNTATIIGKVIDEATDKGIPYAVVYTPSGVVVQADEFGRFHLPDQWVDKAFGENFTVKLDENSLPKGSVIKSENPLVKRITPYSLTKFNFIVQKGEKEPEKNYTYMGTGLVDAYIGKDSDKPRVTYFGKGSYGDYKLTLHFDTKDKKNQTLLERVTDDDYVYYPTYGDDSKIRKEVNTNGKLYLKLEHKKSYLMWGNYETGFVGTKFMDYNKELYGFKSEYKEDDINVKVFMSTPNTMYGHDEFLGTGGSLYFLKNGEVLKGSQKVWIKIVDADTYVVEKVIYLQEGRDYEIDPFIGRVILTTPLSGGSSTDYYAYLVVDYSYLPKDGEVVDSSNYGVKTVKDINENLSVGVTAVHESRGKTDYDLKGVEVKLKDEKGNYIKGEFSTSSGVSNVSNYLSFDGGLTFQEVSRDDSKISGNAYRITGALKLLEEAELKAWYERKERGYSFASDLDDRFLETFGSELKYSHSENLKSYLKFQYVDQMKWGEKRETGTVTSAKLEYILNESTKLYSEIKAGLSNALSLGAEKRINDRLKVNGRTSFGDSGNYFELGGDYQLFDNYNIYSGYSSDGEISRDRYTVGQRARVGERTSIYQENQFVKERGKNATLQGYGIDYDLRRGVTLGGSIQHGELILPNDERSRRRGGSLYLRAELESLTLRNRVEYREDKGSEDIEQYLTTNSFTYRYNKEYTFAGKINYSFTDDSYKTSYLESSMGLAYRPIDNDRLNYLSRYTVILDKDSKTNKDFSAHIGEFETIYSFTRSLDISMKNGYRREKNNYLNDLYMLGFKANYSVMNSWEVFGQYQWLVDRANEDVLSGAIFGVYKNIDRNMKLGGGYNFSGFKDSLGEQDYKTTGWFLNIIGTM</sequence>
<dbReference type="HOGENOM" id="CLU_235960_0_0_0"/>
<proteinExistence type="predicted"/>
<dbReference type="PANTHER" id="PTHR34819">
    <property type="entry name" value="LARGE CYSTEINE-RICH PERIPLASMIC PROTEIN OMCB"/>
    <property type="match status" value="1"/>
</dbReference>
<dbReference type="EMBL" id="AXZF01000134">
    <property type="protein sequence ID" value="ERT66821.1"/>
    <property type="molecule type" value="Genomic_DNA"/>
</dbReference>
<protein>
    <submittedName>
        <fullName evidence="1">Repeat protein</fullName>
    </submittedName>
</protein>
<evidence type="ECO:0000313" key="2">
    <source>
        <dbReference type="Proteomes" id="UP000017081"/>
    </source>
</evidence>
<dbReference type="eggNOG" id="COG1361">
    <property type="taxonomic scope" value="Bacteria"/>
</dbReference>
<dbReference type="PATRIC" id="fig|1319815.3.peg.2414"/>
<organism evidence="1 2">
    <name type="scientific">Cetobacterium somerae ATCC BAA-474</name>
    <dbReference type="NCBI Taxonomy" id="1319815"/>
    <lineage>
        <taxon>Bacteria</taxon>
        <taxon>Fusobacteriati</taxon>
        <taxon>Fusobacteriota</taxon>
        <taxon>Fusobacteriia</taxon>
        <taxon>Fusobacteriales</taxon>
        <taxon>Fusobacteriaceae</taxon>
        <taxon>Cetobacterium</taxon>
    </lineage>
</organism>